<comment type="caution">
    <text evidence="2">The sequence shown here is derived from an EMBL/GenBank/DDBJ whole genome shotgun (WGS) entry which is preliminary data.</text>
</comment>
<feature type="non-terminal residue" evidence="2">
    <location>
        <position position="121"/>
    </location>
</feature>
<feature type="compositionally biased region" description="Low complexity" evidence="1">
    <location>
        <begin position="39"/>
        <end position="65"/>
    </location>
</feature>
<protein>
    <submittedName>
        <fullName evidence="2">Uncharacterized protein</fullName>
    </submittedName>
</protein>
<feature type="region of interest" description="Disordered" evidence="1">
    <location>
        <begin position="37"/>
        <end position="72"/>
    </location>
</feature>
<organism evidence="2 3">
    <name type="scientific">Goodea atripinnis</name>
    <dbReference type="NCBI Taxonomy" id="208336"/>
    <lineage>
        <taxon>Eukaryota</taxon>
        <taxon>Metazoa</taxon>
        <taxon>Chordata</taxon>
        <taxon>Craniata</taxon>
        <taxon>Vertebrata</taxon>
        <taxon>Euteleostomi</taxon>
        <taxon>Actinopterygii</taxon>
        <taxon>Neopterygii</taxon>
        <taxon>Teleostei</taxon>
        <taxon>Neoteleostei</taxon>
        <taxon>Acanthomorphata</taxon>
        <taxon>Ovalentaria</taxon>
        <taxon>Atherinomorphae</taxon>
        <taxon>Cyprinodontiformes</taxon>
        <taxon>Goodeidae</taxon>
        <taxon>Goodea</taxon>
    </lineage>
</organism>
<name>A0ABV0MLW7_9TELE</name>
<reference evidence="2 3" key="1">
    <citation type="submission" date="2021-06" db="EMBL/GenBank/DDBJ databases">
        <authorList>
            <person name="Palmer J.M."/>
        </authorList>
    </citation>
    <scope>NUCLEOTIDE SEQUENCE [LARGE SCALE GENOMIC DNA]</scope>
    <source>
        <strain evidence="2 3">GA_2019</strain>
        <tissue evidence="2">Muscle</tissue>
    </source>
</reference>
<keyword evidence="3" id="KW-1185">Reference proteome</keyword>
<accession>A0ABV0MLW7</accession>
<dbReference type="Proteomes" id="UP001476798">
    <property type="component" value="Unassembled WGS sequence"/>
</dbReference>
<proteinExistence type="predicted"/>
<evidence type="ECO:0000313" key="2">
    <source>
        <dbReference type="EMBL" id="MEQ2160097.1"/>
    </source>
</evidence>
<evidence type="ECO:0000256" key="1">
    <source>
        <dbReference type="SAM" id="MobiDB-lite"/>
    </source>
</evidence>
<dbReference type="EMBL" id="JAHRIO010004600">
    <property type="protein sequence ID" value="MEQ2160097.1"/>
    <property type="molecule type" value="Genomic_DNA"/>
</dbReference>
<gene>
    <name evidence="2" type="ORF">GOODEAATRI_029990</name>
</gene>
<evidence type="ECO:0000313" key="3">
    <source>
        <dbReference type="Proteomes" id="UP001476798"/>
    </source>
</evidence>
<sequence>MNGLSVRELCCLFCCPPCPSRIAAKLAFLPPEPTYAFLPDPDAGPPTTGATGTSSVRSRSGASVSGSGGAGAVEGKWKLHMTERAEYQYSQRELDTIEVFFTRSSRGNRVGCMYIRCAPNA</sequence>